<evidence type="ECO:0000313" key="2">
    <source>
        <dbReference type="Proteomes" id="UP000693970"/>
    </source>
</evidence>
<evidence type="ECO:0000313" key="1">
    <source>
        <dbReference type="EMBL" id="KAG7362846.1"/>
    </source>
</evidence>
<accession>A0A9K3PXC3</accession>
<dbReference type="EMBL" id="JAGRRH010000010">
    <property type="protein sequence ID" value="KAG7362846.1"/>
    <property type="molecule type" value="Genomic_DNA"/>
</dbReference>
<protein>
    <submittedName>
        <fullName evidence="1">Uncharacterized protein</fullName>
    </submittedName>
</protein>
<comment type="caution">
    <text evidence="1">The sequence shown here is derived from an EMBL/GenBank/DDBJ whole genome shotgun (WGS) entry which is preliminary data.</text>
</comment>
<reference evidence="1" key="2">
    <citation type="submission" date="2021-04" db="EMBL/GenBank/DDBJ databases">
        <authorList>
            <person name="Podell S."/>
        </authorList>
    </citation>
    <scope>NUCLEOTIDE SEQUENCE</scope>
    <source>
        <strain evidence="1">Hildebrandi</strain>
    </source>
</reference>
<name>A0A9K3PXC3_9STRA</name>
<proteinExistence type="predicted"/>
<organism evidence="1 2">
    <name type="scientific">Nitzschia inconspicua</name>
    <dbReference type="NCBI Taxonomy" id="303405"/>
    <lineage>
        <taxon>Eukaryota</taxon>
        <taxon>Sar</taxon>
        <taxon>Stramenopiles</taxon>
        <taxon>Ochrophyta</taxon>
        <taxon>Bacillariophyta</taxon>
        <taxon>Bacillariophyceae</taxon>
        <taxon>Bacillariophycidae</taxon>
        <taxon>Bacillariales</taxon>
        <taxon>Bacillariaceae</taxon>
        <taxon>Nitzschia</taxon>
    </lineage>
</organism>
<reference evidence="1" key="1">
    <citation type="journal article" date="2021" name="Sci. Rep.">
        <title>Diploid genomic architecture of Nitzschia inconspicua, an elite biomass production diatom.</title>
        <authorList>
            <person name="Oliver A."/>
            <person name="Podell S."/>
            <person name="Pinowska A."/>
            <person name="Traller J.C."/>
            <person name="Smith S.R."/>
            <person name="McClure R."/>
            <person name="Beliaev A."/>
            <person name="Bohutskyi P."/>
            <person name="Hill E.A."/>
            <person name="Rabines A."/>
            <person name="Zheng H."/>
            <person name="Allen L.Z."/>
            <person name="Kuo A."/>
            <person name="Grigoriev I.V."/>
            <person name="Allen A.E."/>
            <person name="Hazlebeck D."/>
            <person name="Allen E.E."/>
        </authorList>
    </citation>
    <scope>NUCLEOTIDE SEQUENCE</scope>
    <source>
        <strain evidence="1">Hildebrandi</strain>
    </source>
</reference>
<dbReference type="Proteomes" id="UP000693970">
    <property type="component" value="Unassembled WGS sequence"/>
</dbReference>
<sequence>MDDQIRQSMSCMSLYRYVDEPEREISAQVDTDGTFDNLDRGHFSWLNHHISEIGKNRADESIAFIDLNQRCCLGSH</sequence>
<dbReference type="AlphaFoldDB" id="A0A9K3PXC3"/>
<gene>
    <name evidence="1" type="ORF">IV203_026206</name>
</gene>
<keyword evidence="2" id="KW-1185">Reference proteome</keyword>